<dbReference type="CDD" id="cd05819">
    <property type="entry name" value="NHL"/>
    <property type="match status" value="1"/>
</dbReference>
<keyword evidence="8" id="KW-1185">Reference proteome</keyword>
<name>A0ABM0LVP5_SACKO</name>
<dbReference type="PROSITE" id="PS50119">
    <property type="entry name" value="ZF_BBOX"/>
    <property type="match status" value="2"/>
</dbReference>
<dbReference type="SUPFAM" id="SSF101898">
    <property type="entry name" value="NHL repeat"/>
    <property type="match status" value="1"/>
</dbReference>
<feature type="domain" description="B box-type" evidence="7">
    <location>
        <begin position="101"/>
        <end position="147"/>
    </location>
</feature>
<dbReference type="Pfam" id="PF00097">
    <property type="entry name" value="zf-C3HC4"/>
    <property type="match status" value="1"/>
</dbReference>
<dbReference type="Gene3D" id="2.60.40.10">
    <property type="entry name" value="Immunoglobulins"/>
    <property type="match status" value="1"/>
</dbReference>
<dbReference type="SUPFAM" id="SSF57845">
    <property type="entry name" value="B-box zinc-binding domain"/>
    <property type="match status" value="1"/>
</dbReference>
<evidence type="ECO:0000256" key="3">
    <source>
        <dbReference type="ARBA" id="ARBA00022833"/>
    </source>
</evidence>
<proteinExistence type="predicted"/>
<dbReference type="GeneID" id="102806876"/>
<evidence type="ECO:0000313" key="8">
    <source>
        <dbReference type="Proteomes" id="UP000694865"/>
    </source>
</evidence>
<dbReference type="InterPro" id="IPR013783">
    <property type="entry name" value="Ig-like_fold"/>
</dbReference>
<reference evidence="9" key="1">
    <citation type="submission" date="2025-08" db="UniProtKB">
        <authorList>
            <consortium name="RefSeq"/>
        </authorList>
    </citation>
    <scope>IDENTIFICATION</scope>
    <source>
        <tissue evidence="9">Testes</tissue>
    </source>
</reference>
<dbReference type="PANTHER" id="PTHR25462">
    <property type="entry name" value="BONUS, ISOFORM C-RELATED"/>
    <property type="match status" value="1"/>
</dbReference>
<evidence type="ECO:0000256" key="5">
    <source>
        <dbReference type="SAM" id="Coils"/>
    </source>
</evidence>
<dbReference type="PROSITE" id="PS50089">
    <property type="entry name" value="ZF_RING_2"/>
    <property type="match status" value="1"/>
</dbReference>
<dbReference type="InterPro" id="IPR013083">
    <property type="entry name" value="Znf_RING/FYVE/PHD"/>
</dbReference>
<dbReference type="InterPro" id="IPR000315">
    <property type="entry name" value="Znf_B-box"/>
</dbReference>
<dbReference type="Proteomes" id="UP000694865">
    <property type="component" value="Unplaced"/>
</dbReference>
<dbReference type="SMART" id="SM00184">
    <property type="entry name" value="RING"/>
    <property type="match status" value="1"/>
</dbReference>
<evidence type="ECO:0000313" key="9">
    <source>
        <dbReference type="RefSeq" id="XP_006811836.1"/>
    </source>
</evidence>
<dbReference type="InterPro" id="IPR011042">
    <property type="entry name" value="6-blade_b-propeller_TolB-like"/>
</dbReference>
<keyword evidence="5" id="KW-0175">Coiled coil</keyword>
<keyword evidence="1" id="KW-0479">Metal-binding</keyword>
<evidence type="ECO:0000256" key="1">
    <source>
        <dbReference type="ARBA" id="ARBA00022723"/>
    </source>
</evidence>
<organism evidence="8 9">
    <name type="scientific">Saccoglossus kowalevskii</name>
    <name type="common">Acorn worm</name>
    <dbReference type="NCBI Taxonomy" id="10224"/>
    <lineage>
        <taxon>Eukaryota</taxon>
        <taxon>Metazoa</taxon>
        <taxon>Hemichordata</taxon>
        <taxon>Enteropneusta</taxon>
        <taxon>Harrimaniidae</taxon>
        <taxon>Saccoglossus</taxon>
    </lineage>
</organism>
<dbReference type="Gene3D" id="3.30.160.60">
    <property type="entry name" value="Classic Zinc Finger"/>
    <property type="match status" value="1"/>
</dbReference>
<dbReference type="SUPFAM" id="SSF57850">
    <property type="entry name" value="RING/U-box"/>
    <property type="match status" value="1"/>
</dbReference>
<dbReference type="InterPro" id="IPR001841">
    <property type="entry name" value="Znf_RING"/>
</dbReference>
<keyword evidence="2 4" id="KW-0863">Zinc-finger</keyword>
<dbReference type="Gene3D" id="3.30.40.10">
    <property type="entry name" value="Zinc/RING finger domain, C3HC4 (zinc finger)"/>
    <property type="match status" value="1"/>
</dbReference>
<evidence type="ECO:0000259" key="6">
    <source>
        <dbReference type="PROSITE" id="PS50089"/>
    </source>
</evidence>
<feature type="domain" description="B box-type" evidence="7">
    <location>
        <begin position="162"/>
        <end position="205"/>
    </location>
</feature>
<sequence>MATMLQDTQNEIADRYLNCTICMERYKNAKILPCYHSFCEPCLITYVDDDPVFSCPLCKHQCKIPPGGVTSFPSCAQINGIIDIIEMREKDSQSSCPDKKTDYSKCEICQKCKQEHRCVDCARNICKTCARAHANIPAIAGHRVLDLEEYDIVRDENESLVPPDITCTVHDGMPLEYYCTQCSTPVCSECKDEHHASQGHACISLKKQVEHLQMEEVRLKESENQARQALFRLKHLSEDQKHLIAQQKTRTCMEITKKLDDEEQSLLDDFNTKCKLAETDAKMKITDLQSEYKHLKSRRRAIEGLLQSGDKPIMTDNFNYQRRVQKIFEDEEDTENQLPYFTLGGVMLTGHLGVVSYNDLQTDLGEETCVDPGELHLDTELLPELIKADETVHIYITEAKHNKGRVVVLKSMKAEVIELSDYNITKMKISSSFETNGEHRRLTGEFKCSSEGRHRLSVTLAGRHIQGSPHCIDVHPRWRQTDQINIVDDVNVGSVNIDYQGNIVITDPRNHKIVILDRKGVYKEDIQLVGFDKPFSPIEVAVTKHNSYIIIDDSNHQVVVCDTRVRYFGQDKLHNPSAIALNENKGFIYVADQRNMEIFAYANDDHIKSVVVSDDQSSHIKSLTVNNKGNVLVHYGESLRTFSPEGNHILMLNLNESYNSIAIDRHNNIYASDRNCLRKLNSDGKILCDIYRGTTFRPHRVTVSRDDPCKVFVTDWVMWSSVIVFE</sequence>
<feature type="coiled-coil region" evidence="5">
    <location>
        <begin position="205"/>
        <end position="239"/>
    </location>
</feature>
<evidence type="ECO:0000256" key="4">
    <source>
        <dbReference type="PROSITE-ProRule" id="PRU00024"/>
    </source>
</evidence>
<dbReference type="InterPro" id="IPR018957">
    <property type="entry name" value="Znf_C3HC4_RING-type"/>
</dbReference>
<keyword evidence="3" id="KW-0862">Zinc</keyword>
<evidence type="ECO:0000259" key="7">
    <source>
        <dbReference type="PROSITE" id="PS50119"/>
    </source>
</evidence>
<dbReference type="InterPro" id="IPR047153">
    <property type="entry name" value="TRIM45/56/19-like"/>
</dbReference>
<feature type="domain" description="RING-type" evidence="6">
    <location>
        <begin position="19"/>
        <end position="59"/>
    </location>
</feature>
<gene>
    <name evidence="9" type="primary">LOC102806876</name>
</gene>
<dbReference type="PANTHER" id="PTHR25462:SF296">
    <property type="entry name" value="MEIOTIC P26, ISOFORM F"/>
    <property type="match status" value="1"/>
</dbReference>
<dbReference type="Pfam" id="PF00643">
    <property type="entry name" value="zf-B_box"/>
    <property type="match status" value="1"/>
</dbReference>
<evidence type="ECO:0000256" key="2">
    <source>
        <dbReference type="ARBA" id="ARBA00022771"/>
    </source>
</evidence>
<dbReference type="PROSITE" id="PS00518">
    <property type="entry name" value="ZF_RING_1"/>
    <property type="match status" value="1"/>
</dbReference>
<dbReference type="InterPro" id="IPR017907">
    <property type="entry name" value="Znf_RING_CS"/>
</dbReference>
<protein>
    <submittedName>
        <fullName evidence="9">Uncharacterized protein LOC102806876</fullName>
    </submittedName>
</protein>
<dbReference type="SMART" id="SM00336">
    <property type="entry name" value="BBOX"/>
    <property type="match status" value="2"/>
</dbReference>
<accession>A0ABM0LVP5</accession>
<dbReference type="Gene3D" id="2.120.10.30">
    <property type="entry name" value="TolB, C-terminal domain"/>
    <property type="match status" value="1"/>
</dbReference>
<dbReference type="RefSeq" id="XP_006811836.1">
    <property type="nucleotide sequence ID" value="XM_006811773.1"/>
</dbReference>